<evidence type="ECO:0000259" key="1">
    <source>
        <dbReference type="Pfam" id="PF08818"/>
    </source>
</evidence>
<dbReference type="SUPFAM" id="SSF159888">
    <property type="entry name" value="YdhG-like"/>
    <property type="match status" value="1"/>
</dbReference>
<keyword evidence="3" id="KW-1185">Reference proteome</keyword>
<evidence type="ECO:0000313" key="2">
    <source>
        <dbReference type="EMBL" id="GAA4453985.1"/>
    </source>
</evidence>
<dbReference type="RefSeq" id="WP_344824868.1">
    <property type="nucleotide sequence ID" value="NZ_BAABEZ010000022.1"/>
</dbReference>
<protein>
    <submittedName>
        <fullName evidence="2">YdeI family protein</fullName>
    </submittedName>
</protein>
<evidence type="ECO:0000313" key="3">
    <source>
        <dbReference type="Proteomes" id="UP001501410"/>
    </source>
</evidence>
<comment type="caution">
    <text evidence="2">The sequence shown here is derived from an EMBL/GenBank/DDBJ whole genome shotgun (WGS) entry which is preliminary data.</text>
</comment>
<sequence length="194" mass="22040">MNATVDAYLDKAGKWGEEMSLLREIIISADKDFEEDFKWGHPCYTIDGANVVLIHGFKEYCALLLFKAAIMDDPDGILVQQTENVQSGRQIRFTSLAEIKAQKTVLKKYLREAVRVERSGLKVPKRAPSELTLPAELKATFREMPELKKAFEALTPGRQRAYALYFADAKQEQTRISRIQKHIPQILNGKGLNE</sequence>
<dbReference type="InterPro" id="IPR016786">
    <property type="entry name" value="YdeI_bac"/>
</dbReference>
<dbReference type="Gene3D" id="3.90.1150.200">
    <property type="match status" value="1"/>
</dbReference>
<dbReference type="Pfam" id="PF08818">
    <property type="entry name" value="DUF1801"/>
    <property type="match status" value="1"/>
</dbReference>
<organism evidence="2 3">
    <name type="scientific">Rurimicrobium arvi</name>
    <dbReference type="NCBI Taxonomy" id="2049916"/>
    <lineage>
        <taxon>Bacteria</taxon>
        <taxon>Pseudomonadati</taxon>
        <taxon>Bacteroidota</taxon>
        <taxon>Chitinophagia</taxon>
        <taxon>Chitinophagales</taxon>
        <taxon>Chitinophagaceae</taxon>
        <taxon>Rurimicrobium</taxon>
    </lineage>
</organism>
<gene>
    <name evidence="2" type="ORF">GCM10023092_15220</name>
</gene>
<accession>A0ABP8MS69</accession>
<dbReference type="Pfam" id="PF13376">
    <property type="entry name" value="OmdA"/>
    <property type="match status" value="1"/>
</dbReference>
<dbReference type="EMBL" id="BAABEZ010000022">
    <property type="protein sequence ID" value="GAA4453985.1"/>
    <property type="molecule type" value="Genomic_DNA"/>
</dbReference>
<feature type="domain" description="YdhG-like" evidence="1">
    <location>
        <begin position="15"/>
        <end position="114"/>
    </location>
</feature>
<dbReference type="Proteomes" id="UP001501410">
    <property type="component" value="Unassembled WGS sequence"/>
</dbReference>
<reference evidence="3" key="1">
    <citation type="journal article" date="2019" name="Int. J. Syst. Evol. Microbiol.">
        <title>The Global Catalogue of Microorganisms (GCM) 10K type strain sequencing project: providing services to taxonomists for standard genome sequencing and annotation.</title>
        <authorList>
            <consortium name="The Broad Institute Genomics Platform"/>
            <consortium name="The Broad Institute Genome Sequencing Center for Infectious Disease"/>
            <person name="Wu L."/>
            <person name="Ma J."/>
        </authorList>
    </citation>
    <scope>NUCLEOTIDE SEQUENCE [LARGE SCALE GENOMIC DNA]</scope>
    <source>
        <strain evidence="3">JCM 31921</strain>
    </source>
</reference>
<dbReference type="PIRSF" id="PIRSF021308">
    <property type="entry name" value="UCP021308"/>
    <property type="match status" value="1"/>
</dbReference>
<dbReference type="InterPro" id="IPR014922">
    <property type="entry name" value="YdhG-like"/>
</dbReference>
<proteinExistence type="predicted"/>
<name>A0ABP8MS69_9BACT</name>